<dbReference type="STRING" id="243090.RB286"/>
<evidence type="ECO:0000313" key="3">
    <source>
        <dbReference type="Proteomes" id="UP000001025"/>
    </source>
</evidence>
<keyword evidence="3" id="KW-1185">Reference proteome</keyword>
<dbReference type="KEGG" id="rba:RB286"/>
<protein>
    <submittedName>
        <fullName evidence="2">Uncharacterized protein</fullName>
    </submittedName>
</protein>
<sequence length="105" mass="12075">MRHSPIASDPTVAFATSHFGMQRSDRGIFSQFSPRNRFPHEFGGESCRKLARKPPPRQTGEHAPNELVAENKHRNRLSPPNRCGPYKRFSRLFPTHHYDRPSTPP</sequence>
<evidence type="ECO:0000313" key="2">
    <source>
        <dbReference type="EMBL" id="CAD71491.1"/>
    </source>
</evidence>
<dbReference type="HOGENOM" id="CLU_2234439_0_0_0"/>
<dbReference type="EnsemblBacteria" id="CAD71491">
    <property type="protein sequence ID" value="CAD71491"/>
    <property type="gene ID" value="RB286"/>
</dbReference>
<reference evidence="2 3" key="1">
    <citation type="journal article" date="2003" name="Proc. Natl. Acad. Sci. U.S.A.">
        <title>Complete genome sequence of the marine planctomycete Pirellula sp. strain 1.</title>
        <authorList>
            <person name="Gloeckner F.O."/>
            <person name="Kube M."/>
            <person name="Bauer M."/>
            <person name="Teeling H."/>
            <person name="Lombardot T."/>
            <person name="Ludwig W."/>
            <person name="Gade D."/>
            <person name="Beck A."/>
            <person name="Borzym K."/>
            <person name="Heitmann K."/>
            <person name="Rabus R."/>
            <person name="Schlesner H."/>
            <person name="Amann R."/>
            <person name="Reinhardt R."/>
        </authorList>
    </citation>
    <scope>NUCLEOTIDE SEQUENCE [LARGE SCALE GENOMIC DNA]</scope>
    <source>
        <strain evidence="3">DSM 10527 / NCIMB 13988 / SH1</strain>
    </source>
</reference>
<proteinExistence type="predicted"/>
<organism evidence="2 3">
    <name type="scientific">Rhodopirellula baltica (strain DSM 10527 / NCIMB 13988 / SH1)</name>
    <dbReference type="NCBI Taxonomy" id="243090"/>
    <lineage>
        <taxon>Bacteria</taxon>
        <taxon>Pseudomonadati</taxon>
        <taxon>Planctomycetota</taxon>
        <taxon>Planctomycetia</taxon>
        <taxon>Pirellulales</taxon>
        <taxon>Pirellulaceae</taxon>
        <taxon>Rhodopirellula</taxon>
    </lineage>
</organism>
<feature type="region of interest" description="Disordered" evidence="1">
    <location>
        <begin position="30"/>
        <end position="89"/>
    </location>
</feature>
<name>Q7UYZ9_RHOBA</name>
<gene>
    <name evidence="2" type="ordered locus">RB286</name>
</gene>
<dbReference type="AlphaFoldDB" id="Q7UYZ9"/>
<evidence type="ECO:0000256" key="1">
    <source>
        <dbReference type="SAM" id="MobiDB-lite"/>
    </source>
</evidence>
<dbReference type="Proteomes" id="UP000001025">
    <property type="component" value="Chromosome"/>
</dbReference>
<feature type="compositionally biased region" description="Basic and acidic residues" evidence="1">
    <location>
        <begin position="38"/>
        <end position="48"/>
    </location>
</feature>
<accession>Q7UYZ9</accession>
<feature type="compositionally biased region" description="Basic and acidic residues" evidence="1">
    <location>
        <begin position="59"/>
        <end position="72"/>
    </location>
</feature>
<dbReference type="InParanoid" id="Q7UYZ9"/>
<dbReference type="EMBL" id="BX294133">
    <property type="protein sequence ID" value="CAD71491.1"/>
    <property type="molecule type" value="Genomic_DNA"/>
</dbReference>